<gene>
    <name evidence="1" type="ORF">BMW22_26655</name>
</gene>
<reference evidence="1 2" key="1">
    <citation type="submission" date="2016-11" db="EMBL/GenBank/DDBJ databases">
        <title>Rhizobium leguminosarum bv. viciae strain Vaf12 isolated from Vavilovia formosa root nodules from Russia, Dagestan.</title>
        <authorList>
            <person name="Kimeklis A."/>
        </authorList>
    </citation>
    <scope>NUCLEOTIDE SEQUENCE [LARGE SCALE GENOMIC DNA]</scope>
    <source>
        <strain evidence="1 2">Vaf-108</strain>
        <plasmid evidence="2">Plasmid unnamed1</plasmid>
    </source>
</reference>
<evidence type="ECO:0000313" key="1">
    <source>
        <dbReference type="EMBL" id="API55171.1"/>
    </source>
</evidence>
<proteinExistence type="predicted"/>
<dbReference type="Proteomes" id="UP000183050">
    <property type="component" value="Plasmid unnamed1"/>
</dbReference>
<accession>A0A1L3ZHV4</accession>
<organism evidence="1 2">
    <name type="scientific">Rhizobium leguminosarum</name>
    <dbReference type="NCBI Taxonomy" id="384"/>
    <lineage>
        <taxon>Bacteria</taxon>
        <taxon>Pseudomonadati</taxon>
        <taxon>Pseudomonadota</taxon>
        <taxon>Alphaproteobacteria</taxon>
        <taxon>Hyphomicrobiales</taxon>
        <taxon>Rhizobiaceae</taxon>
        <taxon>Rhizobium/Agrobacterium group</taxon>
        <taxon>Rhizobium</taxon>
    </lineage>
</organism>
<evidence type="ECO:0000313" key="2">
    <source>
        <dbReference type="Proteomes" id="UP000183050"/>
    </source>
</evidence>
<name>A0A1L3ZHV4_RHILE</name>
<geneLocation type="plasmid" evidence="1">
    <name>unnamed1</name>
</geneLocation>
<dbReference type="EMBL" id="CP018229">
    <property type="protein sequence ID" value="API55171.1"/>
    <property type="molecule type" value="Genomic_DNA"/>
</dbReference>
<keyword evidence="1" id="KW-0614">Plasmid</keyword>
<protein>
    <submittedName>
        <fullName evidence="1">Uncharacterized protein</fullName>
    </submittedName>
</protein>
<dbReference type="AlphaFoldDB" id="A0A1L3ZHV4"/>
<sequence>MKEQATTSSLSESMPFVLRRCSGRDPIAAITELLFGLVAETPRLPSSARKAFRQFELGPTVPGLQAPFPTQVASAVKLRPEHEYGKLATDIIQSAGWKSLPPKAGRARNRAIGRLMLRALNDG</sequence>